<evidence type="ECO:0000313" key="1">
    <source>
        <dbReference type="EMBL" id="KKM15755.1"/>
    </source>
</evidence>
<accession>A0A0F9KKD5</accession>
<name>A0A0F9KKD5_9ZZZZ</name>
<comment type="caution">
    <text evidence="1">The sequence shown here is derived from an EMBL/GenBank/DDBJ whole genome shotgun (WGS) entry which is preliminary data.</text>
</comment>
<dbReference type="EMBL" id="LAZR01014829">
    <property type="protein sequence ID" value="KKM15755.1"/>
    <property type="molecule type" value="Genomic_DNA"/>
</dbReference>
<reference evidence="1" key="1">
    <citation type="journal article" date="2015" name="Nature">
        <title>Complex archaea that bridge the gap between prokaryotes and eukaryotes.</title>
        <authorList>
            <person name="Spang A."/>
            <person name="Saw J.H."/>
            <person name="Jorgensen S.L."/>
            <person name="Zaremba-Niedzwiedzka K."/>
            <person name="Martijn J."/>
            <person name="Lind A.E."/>
            <person name="van Eijk R."/>
            <person name="Schleper C."/>
            <person name="Guy L."/>
            <person name="Ettema T.J."/>
        </authorList>
    </citation>
    <scope>NUCLEOTIDE SEQUENCE</scope>
</reference>
<proteinExistence type="predicted"/>
<protein>
    <submittedName>
        <fullName evidence="1">Uncharacterized protein</fullName>
    </submittedName>
</protein>
<organism evidence="1">
    <name type="scientific">marine sediment metagenome</name>
    <dbReference type="NCBI Taxonomy" id="412755"/>
    <lineage>
        <taxon>unclassified sequences</taxon>
        <taxon>metagenomes</taxon>
        <taxon>ecological metagenomes</taxon>
    </lineage>
</organism>
<sequence length="100" mass="10583">MANPVTDYEALLNAAVASPSRATSQAARTAFDPFVSALLAHFTAHFVKHLEAAEAEEMLKTDPNQAALDWSAQLRAALISAEADGRTTTIALAESVNRDG</sequence>
<dbReference type="AlphaFoldDB" id="A0A0F9KKD5"/>
<gene>
    <name evidence="1" type="ORF">LCGC14_1692840</name>
</gene>